<dbReference type="InterPro" id="IPR005312">
    <property type="entry name" value="DUF1759"/>
</dbReference>
<dbReference type="EMBL" id="GALX01002427">
    <property type="protein sequence ID" value="JAB66039.1"/>
    <property type="molecule type" value="Transcribed_RNA"/>
</dbReference>
<feature type="non-terminal residue" evidence="1">
    <location>
        <position position="308"/>
    </location>
</feature>
<sequence>MSNADLNLLIAKRGQLKSQITRFNNYLSKLDDTYDVVELDMRLSNITKVLPRFEELQCQIELLTESESDENEREQFEHSFYTVTAQAKHMLAKKQSNSKNNTVQGEVKLPNISLPDFHGYYNQWMNFFDTFSSLIHNNAQLSNVQKFYYLQSCLKGEAAQLLQSIEITNNNYEIAWNLLQERYENKKLIVHTHVKTIFELYPIKNESHVALRKLLDTFNKNVRALTALGQPTDTWDTLLIHILSSKLDATTKREWEQSVDNTDFPKISVLTNFLSKRCNLLETIENKNKIQNVNPSREQRNFAGVTQY</sequence>
<organism evidence="1">
    <name type="scientific">Anoplophora glabripennis</name>
    <name type="common">Asian longhorn beetle</name>
    <name type="synonym">Anoplophora nobilis</name>
    <dbReference type="NCBI Taxonomy" id="217634"/>
    <lineage>
        <taxon>Eukaryota</taxon>
        <taxon>Metazoa</taxon>
        <taxon>Ecdysozoa</taxon>
        <taxon>Arthropoda</taxon>
        <taxon>Hexapoda</taxon>
        <taxon>Insecta</taxon>
        <taxon>Pterygota</taxon>
        <taxon>Neoptera</taxon>
        <taxon>Endopterygota</taxon>
        <taxon>Coleoptera</taxon>
        <taxon>Polyphaga</taxon>
        <taxon>Cucujiformia</taxon>
        <taxon>Chrysomeloidea</taxon>
        <taxon>Cerambycidae</taxon>
        <taxon>Lamiinae</taxon>
        <taxon>Lamiini</taxon>
        <taxon>Anoplophora</taxon>
    </lineage>
</organism>
<proteinExistence type="predicted"/>
<evidence type="ECO:0000313" key="1">
    <source>
        <dbReference type="EMBL" id="JAB66039.1"/>
    </source>
</evidence>
<name>V5GPJ6_ANOGL</name>
<accession>V5GPJ6</accession>
<dbReference type="PANTHER" id="PTHR22954:SF3">
    <property type="entry name" value="PROTEIN CBG08539"/>
    <property type="match status" value="1"/>
</dbReference>
<dbReference type="PANTHER" id="PTHR22954">
    <property type="entry name" value="RETROVIRAL PROTEASE-RELATED"/>
    <property type="match status" value="1"/>
</dbReference>
<reference evidence="1" key="1">
    <citation type="submission" date="2013-07" db="EMBL/GenBank/DDBJ databases">
        <title>Midgut Transcriptome Profiling of Anoplphora glabripennis, a Lignocellulose Degrading, Wood-Boring Cerambycid.</title>
        <authorList>
            <person name="Scully E.D."/>
            <person name="Hoover K."/>
            <person name="Carlson J.E."/>
            <person name="Tien M."/>
            <person name="Geib S.M."/>
        </authorList>
    </citation>
    <scope>NUCLEOTIDE SEQUENCE</scope>
</reference>
<protein>
    <submittedName>
        <fullName evidence="1">Uncharacterized protein</fullName>
    </submittedName>
</protein>
<dbReference type="AlphaFoldDB" id="V5GPJ6"/>
<dbReference type="Pfam" id="PF03564">
    <property type="entry name" value="DUF1759"/>
    <property type="match status" value="1"/>
</dbReference>